<evidence type="ECO:0000313" key="1">
    <source>
        <dbReference type="EMBL" id="JAE12239.1"/>
    </source>
</evidence>
<dbReference type="AlphaFoldDB" id="A0A0A9FLY1"/>
<reference evidence="1" key="1">
    <citation type="submission" date="2014-09" db="EMBL/GenBank/DDBJ databases">
        <authorList>
            <person name="Magalhaes I.L.F."/>
            <person name="Oliveira U."/>
            <person name="Santos F.R."/>
            <person name="Vidigal T.H.D.A."/>
            <person name="Brescovit A.D."/>
            <person name="Santos A.J."/>
        </authorList>
    </citation>
    <scope>NUCLEOTIDE SEQUENCE</scope>
    <source>
        <tissue evidence="1">Shoot tissue taken approximately 20 cm above the soil surface</tissue>
    </source>
</reference>
<name>A0A0A9FLY1_ARUDO</name>
<protein>
    <submittedName>
        <fullName evidence="1">Uncharacterized protein</fullName>
    </submittedName>
</protein>
<accession>A0A0A9FLY1</accession>
<proteinExistence type="predicted"/>
<sequence>MIFLLLTAKIKKVRLRLNLKLTIF</sequence>
<reference evidence="1" key="2">
    <citation type="journal article" date="2015" name="Data Brief">
        <title>Shoot transcriptome of the giant reed, Arundo donax.</title>
        <authorList>
            <person name="Barrero R.A."/>
            <person name="Guerrero F.D."/>
            <person name="Moolhuijzen P."/>
            <person name="Goolsby J.A."/>
            <person name="Tidwell J."/>
            <person name="Bellgard S.E."/>
            <person name="Bellgard M.I."/>
        </authorList>
    </citation>
    <scope>NUCLEOTIDE SEQUENCE</scope>
    <source>
        <tissue evidence="1">Shoot tissue taken approximately 20 cm above the soil surface</tissue>
    </source>
</reference>
<dbReference type="EMBL" id="GBRH01185657">
    <property type="protein sequence ID" value="JAE12239.1"/>
    <property type="molecule type" value="Transcribed_RNA"/>
</dbReference>
<organism evidence="1">
    <name type="scientific">Arundo donax</name>
    <name type="common">Giant reed</name>
    <name type="synonym">Donax arundinaceus</name>
    <dbReference type="NCBI Taxonomy" id="35708"/>
    <lineage>
        <taxon>Eukaryota</taxon>
        <taxon>Viridiplantae</taxon>
        <taxon>Streptophyta</taxon>
        <taxon>Embryophyta</taxon>
        <taxon>Tracheophyta</taxon>
        <taxon>Spermatophyta</taxon>
        <taxon>Magnoliopsida</taxon>
        <taxon>Liliopsida</taxon>
        <taxon>Poales</taxon>
        <taxon>Poaceae</taxon>
        <taxon>PACMAD clade</taxon>
        <taxon>Arundinoideae</taxon>
        <taxon>Arundineae</taxon>
        <taxon>Arundo</taxon>
    </lineage>
</organism>